<proteinExistence type="predicted"/>
<dbReference type="OrthoDB" id="9794761at2"/>
<evidence type="ECO:0000313" key="2">
    <source>
        <dbReference type="Proteomes" id="UP000219669"/>
    </source>
</evidence>
<dbReference type="InterPro" id="IPR029058">
    <property type="entry name" value="AB_hydrolase_fold"/>
</dbReference>
<dbReference type="Gene3D" id="3.40.50.1820">
    <property type="entry name" value="alpha/beta hydrolase"/>
    <property type="match status" value="1"/>
</dbReference>
<gene>
    <name evidence="1" type="ORF">SAMN02746062_01818</name>
</gene>
<protein>
    <recommendedName>
        <fullName evidence="3">Esterase</fullName>
    </recommendedName>
</protein>
<dbReference type="AlphaFoldDB" id="A0A286EFR8"/>
<evidence type="ECO:0000313" key="1">
    <source>
        <dbReference type="EMBL" id="SOD69748.1"/>
    </source>
</evidence>
<name>A0A286EFR8_9NEIS</name>
<dbReference type="EMBL" id="OCNF01000018">
    <property type="protein sequence ID" value="SOD69748.1"/>
    <property type="molecule type" value="Genomic_DNA"/>
</dbReference>
<dbReference type="Proteomes" id="UP000219669">
    <property type="component" value="Unassembled WGS sequence"/>
</dbReference>
<dbReference type="RefSeq" id="WP_097114802.1">
    <property type="nucleotide sequence ID" value="NZ_CP083931.1"/>
</dbReference>
<sequence length="225" mass="25041">MSPQKYLIDEQTIWVFNAPNAPTTGVFYTFPNDEHEATKLAQMLPENVAWVAIFNRHWERDFTPWAAERVFKKGADFGGGAAAYQARLCGEIIPQIEREAGIQAAWRGVLAYSLAGLWAVYGAIVSPYFERVASVSGSLWFDGFVDFVQANRPAILPQASYFSLGNAETQTKNPRMAQVQIATEQIVAQWQAWGGNSIFVMNEGGHFDDVPQRLAKAAHWLIQAA</sequence>
<dbReference type="SUPFAM" id="SSF53474">
    <property type="entry name" value="alpha/beta-Hydrolases"/>
    <property type="match status" value="1"/>
</dbReference>
<keyword evidence="2" id="KW-1185">Reference proteome</keyword>
<accession>A0A286EFR8</accession>
<reference evidence="1 2" key="1">
    <citation type="submission" date="2017-09" db="EMBL/GenBank/DDBJ databases">
        <authorList>
            <person name="Ehlers B."/>
            <person name="Leendertz F.H."/>
        </authorList>
    </citation>
    <scope>NUCLEOTIDE SEQUENCE [LARGE SCALE GENOMIC DNA]</scope>
    <source>
        <strain evidence="1 2">DSM 16848</strain>
    </source>
</reference>
<evidence type="ECO:0008006" key="3">
    <source>
        <dbReference type="Google" id="ProtNLM"/>
    </source>
</evidence>
<organism evidence="1 2">
    <name type="scientific">Alysiella filiformis DSM 16848</name>
    <dbReference type="NCBI Taxonomy" id="1120981"/>
    <lineage>
        <taxon>Bacteria</taxon>
        <taxon>Pseudomonadati</taxon>
        <taxon>Pseudomonadota</taxon>
        <taxon>Betaproteobacteria</taxon>
        <taxon>Neisseriales</taxon>
        <taxon>Neisseriaceae</taxon>
        <taxon>Alysiella</taxon>
    </lineage>
</organism>